<comment type="caution">
    <text evidence="1">The sequence shown here is derived from an EMBL/GenBank/DDBJ whole genome shotgun (WGS) entry which is preliminary data.</text>
</comment>
<dbReference type="EMBL" id="JACHMY010000001">
    <property type="protein sequence ID" value="MBB5840594.1"/>
    <property type="molecule type" value="Genomic_DNA"/>
</dbReference>
<organism evidence="1 2">
    <name type="scientific">Kribbella italica</name>
    <dbReference type="NCBI Taxonomy" id="1540520"/>
    <lineage>
        <taxon>Bacteria</taxon>
        <taxon>Bacillati</taxon>
        <taxon>Actinomycetota</taxon>
        <taxon>Actinomycetes</taxon>
        <taxon>Propionibacteriales</taxon>
        <taxon>Kribbellaceae</taxon>
        <taxon>Kribbella</taxon>
    </lineage>
</organism>
<gene>
    <name evidence="1" type="ORF">HDA39_007328</name>
</gene>
<protein>
    <submittedName>
        <fullName evidence="1">Uncharacterized protein</fullName>
    </submittedName>
</protein>
<evidence type="ECO:0000313" key="1">
    <source>
        <dbReference type="EMBL" id="MBB5840594.1"/>
    </source>
</evidence>
<accession>A0A7W9JEP6</accession>
<name>A0A7W9JEP6_9ACTN</name>
<evidence type="ECO:0000313" key="2">
    <source>
        <dbReference type="Proteomes" id="UP000549971"/>
    </source>
</evidence>
<dbReference type="Proteomes" id="UP000549971">
    <property type="component" value="Unassembled WGS sequence"/>
</dbReference>
<proteinExistence type="predicted"/>
<dbReference type="AlphaFoldDB" id="A0A7W9JEP6"/>
<keyword evidence="2" id="KW-1185">Reference proteome</keyword>
<reference evidence="1 2" key="1">
    <citation type="submission" date="2020-08" db="EMBL/GenBank/DDBJ databases">
        <title>Sequencing the genomes of 1000 actinobacteria strains.</title>
        <authorList>
            <person name="Klenk H.-P."/>
        </authorList>
    </citation>
    <scope>NUCLEOTIDE SEQUENCE [LARGE SCALE GENOMIC DNA]</scope>
    <source>
        <strain evidence="1 2">DSM 28967</strain>
    </source>
</reference>
<sequence length="40" mass="4049">MLHLAVLGAPVQMKSIFERASGARVITAHAASYAPGPAAS</sequence>